<name>A0A7S1AX46_NOCSC</name>
<gene>
    <name evidence="1" type="ORF">NSCI0253_LOCUS41123</name>
</gene>
<dbReference type="EMBL" id="HBFQ01058021">
    <property type="protein sequence ID" value="CAD8866768.1"/>
    <property type="molecule type" value="Transcribed_RNA"/>
</dbReference>
<proteinExistence type="predicted"/>
<sequence length="392" mass="43875">MDQLVRMGVSATQPCRGTYVKDGICGLRKTQRDDCEIREVPLSIIRMSQCSVYPTMGDGQPIDRFTDVLRNEGWDREFPPPRAVVWHEGFVQTWDHRRIICARLAGMKTLPFQLFRADALLPSPEDDPFVQAELRVEVSERLRQEAAVLVGSRCAPFRPDDKMERGTRAKTWGEAVVFRSALQVKFGDTSFPLVGKPGLPHVQWDFLPEYEAHCARMRRLPAGGAPVYFTPKRQSMFLQRSTVDLASWMRANLKTRGTAQIHGRSCLIFHEDWQEVAGYLARWCGEVLPSHDLSFDPALNLAFVAPSVIVTSLPEAFAHTVAAGDEVRFDVEEVVELSAQESLDGSLMLPLIDDTTASFERVGRRCVAVRVRFEGGGAVPSCGLAAVAWERV</sequence>
<reference evidence="1" key="1">
    <citation type="submission" date="2021-01" db="EMBL/GenBank/DDBJ databases">
        <authorList>
            <person name="Corre E."/>
            <person name="Pelletier E."/>
            <person name="Niang G."/>
            <person name="Scheremetjew M."/>
            <person name="Finn R."/>
            <person name="Kale V."/>
            <person name="Holt S."/>
            <person name="Cochrane G."/>
            <person name="Meng A."/>
            <person name="Brown T."/>
            <person name="Cohen L."/>
        </authorList>
    </citation>
    <scope>NUCLEOTIDE SEQUENCE</scope>
</reference>
<evidence type="ECO:0000313" key="1">
    <source>
        <dbReference type="EMBL" id="CAD8866768.1"/>
    </source>
</evidence>
<accession>A0A7S1AX46</accession>
<protein>
    <submittedName>
        <fullName evidence="1">Uncharacterized protein</fullName>
    </submittedName>
</protein>
<dbReference type="AlphaFoldDB" id="A0A7S1AX46"/>
<organism evidence="1">
    <name type="scientific">Noctiluca scintillans</name>
    <name type="common">Sea sparkle</name>
    <name type="synonym">Red tide dinoflagellate</name>
    <dbReference type="NCBI Taxonomy" id="2966"/>
    <lineage>
        <taxon>Eukaryota</taxon>
        <taxon>Sar</taxon>
        <taxon>Alveolata</taxon>
        <taxon>Dinophyceae</taxon>
        <taxon>Noctilucales</taxon>
        <taxon>Noctilucaceae</taxon>
        <taxon>Noctiluca</taxon>
    </lineage>
</organism>